<dbReference type="PRINTS" id="PR00344">
    <property type="entry name" value="BCTRLSENSOR"/>
</dbReference>
<dbReference type="Pfam" id="PF08448">
    <property type="entry name" value="PAS_4"/>
    <property type="match status" value="1"/>
</dbReference>
<dbReference type="SUPFAM" id="SSF55874">
    <property type="entry name" value="ATPase domain of HSP90 chaperone/DNA topoisomerase II/histidine kinase"/>
    <property type="match status" value="1"/>
</dbReference>
<evidence type="ECO:0000256" key="4">
    <source>
        <dbReference type="ARBA" id="ARBA00022553"/>
    </source>
</evidence>
<keyword evidence="20" id="KW-1185">Reference proteome</keyword>
<dbReference type="eggNOG" id="COG5002">
    <property type="taxonomic scope" value="Bacteria"/>
</dbReference>
<keyword evidence="12 14" id="KW-0472">Membrane</keyword>
<comment type="subcellular location">
    <subcellularLocation>
        <location evidence="2">Membrane</location>
        <topology evidence="2">Multi-pass membrane protein</topology>
    </subcellularLocation>
</comment>
<keyword evidence="7" id="KW-0547">Nucleotide-binding</keyword>
<dbReference type="PROSITE" id="PS50112">
    <property type="entry name" value="PAS"/>
    <property type="match status" value="1"/>
</dbReference>
<evidence type="ECO:0000313" key="20">
    <source>
        <dbReference type="Proteomes" id="UP000019678"/>
    </source>
</evidence>
<dbReference type="GO" id="GO:0007234">
    <property type="term" value="P:osmosensory signaling via phosphorelay pathway"/>
    <property type="evidence" value="ECO:0007669"/>
    <property type="project" value="TreeGrafter"/>
</dbReference>
<feature type="region of interest" description="Disordered" evidence="13">
    <location>
        <begin position="1"/>
        <end position="132"/>
    </location>
</feature>
<sequence>MVACGAGDGRLSGSVIERFPFLQEVSSTGGRRRSKRAPKQPAATSHLGGPPPGSGAPAMKGAKVGRGAMVERMAAEEEGDEDAPIRAGRGSGEESATRVRASSAVHLRVAPPPPPEPPPEPPPKRPPLDNLSLGRMRPRSLFRLRIVAYAFGIELPFSLLVPVAYLRLLDIGDPVEQSRVLMAVGALYLLKSVTLIVLLMRMLGPIERLRGFDAGLTWSARADGVSGGGVGSAGGAERPAGPYASSAPSSLILDAGRAAYETPLTFSLLWAMSWALFYAPVTAALPRLAPSLPPTGTQVLVGLVLFSIALFAAAMPLAYSILGRLLSPAAGHISLVARERGLSVPGRSFSLAARLVLLSVCLAVAPTSWMIAMVLMEVGRLAETDSLVSLVVFSLVAVSWAPVCAGFIAGALATPLRQVGAVIDKIIQRGDAERLERIPIHFKDEIGALSGGVNAMVDRLQESSARIRSYLAERERLLGDAAQRAAQLQAMLDNLVEGVFACDSEGKLTMVNASGLRLLGLSSLPTRPKTEAAEGELPVPARSVEAMNALAPMRNREGREFTREELPMIRALAGETIAGEEQVLTNARTRRDVYLLTSAAPIRDVEGAVLGAVAVARDVTETRELELVKDQFIRVGAHELKTPVAIMKGYALALLRANTDMPPARRQMLEAIDRGADRINRIVDDLLAISQITLDQLAVSLEPVDLGQLVAGAVTRVSATAARHRLNLQLPEGRQVVARGDGERLRQVLASLLDNAVRYSPEGGEVDVSVTIAPAEVGRGNAQDGARPMAVVSIRDHGIGIPAAKQDRIFDRFFRAHTDTPHDYGGMGVGLFLARDMITRQGGRMWFESEENRGSVFHFAVPLEESEPAHG</sequence>
<dbReference type="Proteomes" id="UP000019678">
    <property type="component" value="Unassembled WGS sequence"/>
</dbReference>
<protein>
    <recommendedName>
        <fullName evidence="3">histidine kinase</fullName>
        <ecNumber evidence="3">2.7.13.3</ecNumber>
    </recommendedName>
</protein>
<dbReference type="InterPro" id="IPR000014">
    <property type="entry name" value="PAS"/>
</dbReference>
<keyword evidence="9" id="KW-0067">ATP-binding</keyword>
<dbReference type="Pfam" id="PF00512">
    <property type="entry name" value="HisKA"/>
    <property type="match status" value="1"/>
</dbReference>
<dbReference type="GO" id="GO:0000156">
    <property type="term" value="F:phosphorelay response regulator activity"/>
    <property type="evidence" value="ECO:0007669"/>
    <property type="project" value="TreeGrafter"/>
</dbReference>
<keyword evidence="4" id="KW-0597">Phosphoprotein</keyword>
<organism evidence="19 20">
    <name type="scientific">Chondromyces apiculatus DSM 436</name>
    <dbReference type="NCBI Taxonomy" id="1192034"/>
    <lineage>
        <taxon>Bacteria</taxon>
        <taxon>Pseudomonadati</taxon>
        <taxon>Myxococcota</taxon>
        <taxon>Polyangia</taxon>
        <taxon>Polyangiales</taxon>
        <taxon>Polyangiaceae</taxon>
        <taxon>Chondromyces</taxon>
    </lineage>
</organism>
<keyword evidence="8" id="KW-0418">Kinase</keyword>
<accession>A0A017T2W7</accession>
<evidence type="ECO:0000256" key="12">
    <source>
        <dbReference type="ARBA" id="ARBA00023136"/>
    </source>
</evidence>
<keyword evidence="6 14" id="KW-0812">Transmembrane</keyword>
<dbReference type="InterPro" id="IPR003594">
    <property type="entry name" value="HATPase_dom"/>
</dbReference>
<feature type="domain" description="HAMP" evidence="18">
    <location>
        <begin position="410"/>
        <end position="465"/>
    </location>
</feature>
<dbReference type="CDD" id="cd06225">
    <property type="entry name" value="HAMP"/>
    <property type="match status" value="1"/>
</dbReference>
<feature type="compositionally biased region" description="Gly residues" evidence="13">
    <location>
        <begin position="1"/>
        <end position="10"/>
    </location>
</feature>
<dbReference type="SMART" id="SM00387">
    <property type="entry name" value="HATPase_c"/>
    <property type="match status" value="1"/>
</dbReference>
<dbReference type="InterPro" id="IPR036890">
    <property type="entry name" value="HATPase_C_sf"/>
</dbReference>
<evidence type="ECO:0000313" key="19">
    <source>
        <dbReference type="EMBL" id="EYF03352.1"/>
    </source>
</evidence>
<evidence type="ECO:0000256" key="10">
    <source>
        <dbReference type="ARBA" id="ARBA00022989"/>
    </source>
</evidence>
<feature type="transmembrane region" description="Helical" evidence="14">
    <location>
        <begin position="299"/>
        <end position="322"/>
    </location>
</feature>
<evidence type="ECO:0000256" key="3">
    <source>
        <dbReference type="ARBA" id="ARBA00012438"/>
    </source>
</evidence>
<feature type="domain" description="PAS" evidence="16">
    <location>
        <begin position="484"/>
        <end position="522"/>
    </location>
</feature>
<comment type="catalytic activity">
    <reaction evidence="1">
        <text>ATP + protein L-histidine = ADP + protein N-phospho-L-histidine.</text>
        <dbReference type="EC" id="2.7.13.3"/>
    </reaction>
</comment>
<dbReference type="PROSITE" id="PS50113">
    <property type="entry name" value="PAC"/>
    <property type="match status" value="1"/>
</dbReference>
<evidence type="ECO:0000256" key="6">
    <source>
        <dbReference type="ARBA" id="ARBA00022692"/>
    </source>
</evidence>
<dbReference type="InterPro" id="IPR003660">
    <property type="entry name" value="HAMP_dom"/>
</dbReference>
<dbReference type="PANTHER" id="PTHR42878:SF7">
    <property type="entry name" value="SENSOR HISTIDINE KINASE GLRK"/>
    <property type="match status" value="1"/>
</dbReference>
<dbReference type="GO" id="GO:0000155">
    <property type="term" value="F:phosphorelay sensor kinase activity"/>
    <property type="evidence" value="ECO:0007669"/>
    <property type="project" value="InterPro"/>
</dbReference>
<evidence type="ECO:0000256" key="13">
    <source>
        <dbReference type="SAM" id="MobiDB-lite"/>
    </source>
</evidence>
<dbReference type="SUPFAM" id="SSF55785">
    <property type="entry name" value="PYP-like sensor domain (PAS domain)"/>
    <property type="match status" value="1"/>
</dbReference>
<keyword evidence="5" id="KW-0808">Transferase</keyword>
<proteinExistence type="predicted"/>
<dbReference type="STRING" id="1192034.CAP_5684"/>
<feature type="transmembrane region" description="Helical" evidence="14">
    <location>
        <begin position="355"/>
        <end position="375"/>
    </location>
</feature>
<dbReference type="GO" id="GO:0005524">
    <property type="term" value="F:ATP binding"/>
    <property type="evidence" value="ECO:0007669"/>
    <property type="project" value="UniProtKB-KW"/>
</dbReference>
<dbReference type="GO" id="GO:0016020">
    <property type="term" value="C:membrane"/>
    <property type="evidence" value="ECO:0007669"/>
    <property type="project" value="UniProtKB-SubCell"/>
</dbReference>
<dbReference type="Gene3D" id="3.30.450.20">
    <property type="entry name" value="PAS domain"/>
    <property type="match status" value="1"/>
</dbReference>
<dbReference type="Gene3D" id="3.30.565.10">
    <property type="entry name" value="Histidine kinase-like ATPase, C-terminal domain"/>
    <property type="match status" value="1"/>
</dbReference>
<dbReference type="InterPro" id="IPR036097">
    <property type="entry name" value="HisK_dim/P_sf"/>
</dbReference>
<dbReference type="AlphaFoldDB" id="A0A017T2W7"/>
<evidence type="ECO:0000256" key="5">
    <source>
        <dbReference type="ARBA" id="ARBA00022679"/>
    </source>
</evidence>
<evidence type="ECO:0000256" key="14">
    <source>
        <dbReference type="SAM" id="Phobius"/>
    </source>
</evidence>
<dbReference type="EC" id="2.7.13.3" evidence="3"/>
<keyword evidence="11" id="KW-0902">Two-component regulatory system</keyword>
<dbReference type="Pfam" id="PF00672">
    <property type="entry name" value="HAMP"/>
    <property type="match status" value="1"/>
</dbReference>
<dbReference type="PROSITE" id="PS50885">
    <property type="entry name" value="HAMP"/>
    <property type="match status" value="1"/>
</dbReference>
<feature type="domain" description="Histidine kinase" evidence="15">
    <location>
        <begin position="635"/>
        <end position="865"/>
    </location>
</feature>
<dbReference type="InterPro" id="IPR000700">
    <property type="entry name" value="PAS-assoc_C"/>
</dbReference>
<gene>
    <name evidence="19" type="ORF">CAP_5684</name>
</gene>
<evidence type="ECO:0000256" key="11">
    <source>
        <dbReference type="ARBA" id="ARBA00023012"/>
    </source>
</evidence>
<dbReference type="SMART" id="SM00304">
    <property type="entry name" value="HAMP"/>
    <property type="match status" value="1"/>
</dbReference>
<dbReference type="CDD" id="cd00082">
    <property type="entry name" value="HisKA"/>
    <property type="match status" value="1"/>
</dbReference>
<dbReference type="InterPro" id="IPR050351">
    <property type="entry name" value="BphY/WalK/GraS-like"/>
</dbReference>
<feature type="transmembrane region" description="Helical" evidence="14">
    <location>
        <begin position="387"/>
        <end position="413"/>
    </location>
</feature>
<dbReference type="Pfam" id="PF02518">
    <property type="entry name" value="HATPase_c"/>
    <property type="match status" value="1"/>
</dbReference>
<dbReference type="InterPro" id="IPR035965">
    <property type="entry name" value="PAS-like_dom_sf"/>
</dbReference>
<evidence type="ECO:0000256" key="8">
    <source>
        <dbReference type="ARBA" id="ARBA00022777"/>
    </source>
</evidence>
<dbReference type="InterPro" id="IPR013656">
    <property type="entry name" value="PAS_4"/>
</dbReference>
<feature type="domain" description="PAC" evidence="17">
    <location>
        <begin position="577"/>
        <end position="631"/>
    </location>
</feature>
<dbReference type="InterPro" id="IPR005467">
    <property type="entry name" value="His_kinase_dom"/>
</dbReference>
<evidence type="ECO:0000259" key="17">
    <source>
        <dbReference type="PROSITE" id="PS50113"/>
    </source>
</evidence>
<evidence type="ECO:0000256" key="9">
    <source>
        <dbReference type="ARBA" id="ARBA00022840"/>
    </source>
</evidence>
<dbReference type="InterPro" id="IPR004358">
    <property type="entry name" value="Sig_transdc_His_kin-like_C"/>
</dbReference>
<evidence type="ECO:0000256" key="7">
    <source>
        <dbReference type="ARBA" id="ARBA00022741"/>
    </source>
</evidence>
<dbReference type="PANTHER" id="PTHR42878">
    <property type="entry name" value="TWO-COMPONENT HISTIDINE KINASE"/>
    <property type="match status" value="1"/>
</dbReference>
<feature type="transmembrane region" description="Helical" evidence="14">
    <location>
        <begin position="180"/>
        <end position="200"/>
    </location>
</feature>
<keyword evidence="10 14" id="KW-1133">Transmembrane helix</keyword>
<feature type="transmembrane region" description="Helical" evidence="14">
    <location>
        <begin position="258"/>
        <end position="279"/>
    </location>
</feature>
<evidence type="ECO:0000256" key="2">
    <source>
        <dbReference type="ARBA" id="ARBA00004141"/>
    </source>
</evidence>
<evidence type="ECO:0000259" key="18">
    <source>
        <dbReference type="PROSITE" id="PS50885"/>
    </source>
</evidence>
<comment type="caution">
    <text evidence="19">The sequence shown here is derived from an EMBL/GenBank/DDBJ whole genome shotgun (WGS) entry which is preliminary data.</text>
</comment>
<evidence type="ECO:0000259" key="15">
    <source>
        <dbReference type="PROSITE" id="PS50109"/>
    </source>
</evidence>
<name>A0A017T2W7_9BACT</name>
<dbReference type="EMBL" id="ASRX01000048">
    <property type="protein sequence ID" value="EYF03352.1"/>
    <property type="molecule type" value="Genomic_DNA"/>
</dbReference>
<dbReference type="Gene3D" id="6.10.340.10">
    <property type="match status" value="1"/>
</dbReference>
<reference evidence="19 20" key="1">
    <citation type="submission" date="2013-05" db="EMBL/GenBank/DDBJ databases">
        <title>Genome assembly of Chondromyces apiculatus DSM 436.</title>
        <authorList>
            <person name="Sharma G."/>
            <person name="Khatri I."/>
            <person name="Kaur C."/>
            <person name="Mayilraj S."/>
            <person name="Subramanian S."/>
        </authorList>
    </citation>
    <scope>NUCLEOTIDE SEQUENCE [LARGE SCALE GENOMIC DNA]</scope>
    <source>
        <strain evidence="19 20">DSM 436</strain>
    </source>
</reference>
<dbReference type="InterPro" id="IPR003661">
    <property type="entry name" value="HisK_dim/P_dom"/>
</dbReference>
<dbReference type="PROSITE" id="PS50109">
    <property type="entry name" value="HIS_KIN"/>
    <property type="match status" value="1"/>
</dbReference>
<dbReference type="SMART" id="SM00388">
    <property type="entry name" value="HisKA"/>
    <property type="match status" value="1"/>
</dbReference>
<feature type="compositionally biased region" description="Pro residues" evidence="13">
    <location>
        <begin position="110"/>
        <end position="121"/>
    </location>
</feature>
<evidence type="ECO:0000259" key="16">
    <source>
        <dbReference type="PROSITE" id="PS50112"/>
    </source>
</evidence>
<evidence type="ECO:0000256" key="1">
    <source>
        <dbReference type="ARBA" id="ARBA00000085"/>
    </source>
</evidence>
<dbReference type="Gene3D" id="1.10.287.130">
    <property type="match status" value="1"/>
</dbReference>
<feature type="transmembrane region" description="Helical" evidence="14">
    <location>
        <begin position="146"/>
        <end position="168"/>
    </location>
</feature>
<dbReference type="GO" id="GO:0030295">
    <property type="term" value="F:protein kinase activator activity"/>
    <property type="evidence" value="ECO:0007669"/>
    <property type="project" value="TreeGrafter"/>
</dbReference>
<dbReference type="FunFam" id="3.30.565.10:FF:000006">
    <property type="entry name" value="Sensor histidine kinase WalK"/>
    <property type="match status" value="1"/>
</dbReference>
<dbReference type="SUPFAM" id="SSF47384">
    <property type="entry name" value="Homodimeric domain of signal transducing histidine kinase"/>
    <property type="match status" value="1"/>
</dbReference>